<comment type="catalytic activity">
    <reaction evidence="1 9">
        <text>riboflavin(in) = riboflavin(out)</text>
        <dbReference type="Rhea" id="RHEA:35015"/>
        <dbReference type="ChEBI" id="CHEBI:57986"/>
    </reaction>
</comment>
<keyword evidence="6 9" id="KW-0812">Transmembrane</keyword>
<feature type="transmembrane region" description="Helical" evidence="9">
    <location>
        <begin position="167"/>
        <end position="191"/>
    </location>
</feature>
<accession>A0ABM0M2S2</accession>
<dbReference type="PANTHER" id="PTHR12929:SF10">
    <property type="entry name" value="RIBOFLAVIN TRANSPORTER"/>
    <property type="match status" value="1"/>
</dbReference>
<evidence type="ECO:0000313" key="10">
    <source>
        <dbReference type="Proteomes" id="UP000694865"/>
    </source>
</evidence>
<comment type="similarity">
    <text evidence="3 9">Belongs to the riboflavin transporter family.</text>
</comment>
<evidence type="ECO:0000256" key="3">
    <source>
        <dbReference type="ARBA" id="ARBA00006366"/>
    </source>
</evidence>
<reference evidence="11" key="1">
    <citation type="submission" date="2025-08" db="UniProtKB">
        <authorList>
            <consortium name="RefSeq"/>
        </authorList>
    </citation>
    <scope>IDENTIFICATION</scope>
    <source>
        <tissue evidence="11">Testes</tissue>
    </source>
</reference>
<dbReference type="PANTHER" id="PTHR12929">
    <property type="entry name" value="SOLUTE CARRIER FAMILY 52"/>
    <property type="match status" value="1"/>
</dbReference>
<evidence type="ECO:0000256" key="8">
    <source>
        <dbReference type="ARBA" id="ARBA00023136"/>
    </source>
</evidence>
<keyword evidence="8 9" id="KW-0472">Membrane</keyword>
<keyword evidence="4 9" id="KW-0813">Transport</keyword>
<keyword evidence="7 9" id="KW-1133">Transmembrane helix</keyword>
<feature type="transmembrane region" description="Helical" evidence="9">
    <location>
        <begin position="74"/>
        <end position="95"/>
    </location>
</feature>
<feature type="transmembrane region" description="Helical" evidence="9">
    <location>
        <begin position="107"/>
        <end position="128"/>
    </location>
</feature>
<keyword evidence="10" id="KW-1185">Reference proteome</keyword>
<comment type="function">
    <text evidence="9">Plasma membrane transporter mediating the uptake by cells of the water soluble vitamin B2/riboflavin that plays a key role in biochemical oxidation-reduction reactions of the carbohydrate, lipid, and amino acid metabolism.</text>
</comment>
<name>A0ABM0M2S2_SACKO</name>
<evidence type="ECO:0000256" key="6">
    <source>
        <dbReference type="ARBA" id="ARBA00022692"/>
    </source>
</evidence>
<evidence type="ECO:0000256" key="4">
    <source>
        <dbReference type="ARBA" id="ARBA00022448"/>
    </source>
</evidence>
<dbReference type="InterPro" id="IPR009357">
    <property type="entry name" value="Riboflavin_transptr"/>
</dbReference>
<sequence length="243" mass="27076">MLNYLPVCKREQVKRAGIDKNLRLIYRKCADNGDQVVMDDIHYYDRSTKTIESDFEIPATGKSKANSSMNTCSWVYMLLLEAWVNALMNTVMNSIQTYSTLPYGNVAYHLAVKLGLMANPTACLFVHFSPIKNNTVIGFISFLGSCIGAYIMWTALESPYPVLCGSIWGEVLVVLAWIFMIGLLTYVKVMIGVICRDNGRKALMWCGAAMQVGSLAGSIVIFPMVNVLYLFTPNDPCGDTCWN</sequence>
<dbReference type="Pfam" id="PF06237">
    <property type="entry name" value="SLC52_ribofla_tr"/>
    <property type="match status" value="1"/>
</dbReference>
<dbReference type="Proteomes" id="UP000694865">
    <property type="component" value="Unplaced"/>
</dbReference>
<evidence type="ECO:0000256" key="7">
    <source>
        <dbReference type="ARBA" id="ARBA00022989"/>
    </source>
</evidence>
<dbReference type="GeneID" id="100377221"/>
<dbReference type="RefSeq" id="XP_006814313.1">
    <property type="nucleotide sequence ID" value="XM_006814250.1"/>
</dbReference>
<comment type="caution">
    <text evidence="9">Lacks conserved residue(s) required for the propagation of feature annotation.</text>
</comment>
<comment type="subcellular location">
    <subcellularLocation>
        <location evidence="2 9">Cell membrane</location>
        <topology evidence="2 9">Multi-pass membrane protein</topology>
    </subcellularLocation>
</comment>
<protein>
    <recommendedName>
        <fullName evidence="9">Riboflavin transporter</fullName>
    </recommendedName>
</protein>
<keyword evidence="5 9" id="KW-1003">Cell membrane</keyword>
<organism evidence="10 11">
    <name type="scientific">Saccoglossus kowalevskii</name>
    <name type="common">Acorn worm</name>
    <dbReference type="NCBI Taxonomy" id="10224"/>
    <lineage>
        <taxon>Eukaryota</taxon>
        <taxon>Metazoa</taxon>
        <taxon>Hemichordata</taxon>
        <taxon>Enteropneusta</taxon>
        <taxon>Harrimaniidae</taxon>
        <taxon>Saccoglossus</taxon>
    </lineage>
</organism>
<evidence type="ECO:0000256" key="5">
    <source>
        <dbReference type="ARBA" id="ARBA00022475"/>
    </source>
</evidence>
<gene>
    <name evidence="11" type="primary">LOC100377221</name>
</gene>
<feature type="transmembrane region" description="Helical" evidence="9">
    <location>
        <begin position="135"/>
        <end position="155"/>
    </location>
</feature>
<evidence type="ECO:0000256" key="2">
    <source>
        <dbReference type="ARBA" id="ARBA00004651"/>
    </source>
</evidence>
<proteinExistence type="inferred from homology"/>
<evidence type="ECO:0000256" key="1">
    <source>
        <dbReference type="ARBA" id="ARBA00000215"/>
    </source>
</evidence>
<feature type="transmembrane region" description="Helical" evidence="9">
    <location>
        <begin position="203"/>
        <end position="225"/>
    </location>
</feature>
<evidence type="ECO:0000256" key="9">
    <source>
        <dbReference type="RuleBase" id="RU368035"/>
    </source>
</evidence>
<evidence type="ECO:0000313" key="11">
    <source>
        <dbReference type="RefSeq" id="XP_006814313.1"/>
    </source>
</evidence>